<proteinExistence type="inferred from homology"/>
<organism evidence="15 16">
    <name type="scientific">Roseiarcus fermentans</name>
    <dbReference type="NCBI Taxonomy" id="1473586"/>
    <lineage>
        <taxon>Bacteria</taxon>
        <taxon>Pseudomonadati</taxon>
        <taxon>Pseudomonadota</taxon>
        <taxon>Alphaproteobacteria</taxon>
        <taxon>Hyphomicrobiales</taxon>
        <taxon>Roseiarcaceae</taxon>
        <taxon>Roseiarcus</taxon>
    </lineage>
</organism>
<evidence type="ECO:0000256" key="8">
    <source>
        <dbReference type="ARBA" id="ARBA00022989"/>
    </source>
</evidence>
<dbReference type="InterPro" id="IPR051224">
    <property type="entry name" value="NiCoT_RcnA"/>
</dbReference>
<feature type="transmembrane region" description="Helical" evidence="13">
    <location>
        <begin position="274"/>
        <end position="296"/>
    </location>
</feature>
<keyword evidence="6" id="KW-0533">Nickel</keyword>
<dbReference type="RefSeq" id="WP_113887922.1">
    <property type="nucleotide sequence ID" value="NZ_QNRK01000003.1"/>
</dbReference>
<keyword evidence="12" id="KW-0170">Cobalt</keyword>
<dbReference type="GO" id="GO:0006824">
    <property type="term" value="P:cobalt ion transport"/>
    <property type="evidence" value="ECO:0007669"/>
    <property type="project" value="UniProtKB-KW"/>
</dbReference>
<evidence type="ECO:0000256" key="6">
    <source>
        <dbReference type="ARBA" id="ARBA00022596"/>
    </source>
</evidence>
<dbReference type="PANTHER" id="PTHR40659:SF1">
    <property type="entry name" value="NICKEL_COBALT EFFLUX SYSTEM RCNA"/>
    <property type="match status" value="1"/>
</dbReference>
<keyword evidence="3" id="KW-0171">Cobalt transport</keyword>
<evidence type="ECO:0000256" key="9">
    <source>
        <dbReference type="ARBA" id="ARBA00023065"/>
    </source>
</evidence>
<feature type="signal peptide" evidence="14">
    <location>
        <begin position="1"/>
        <end position="23"/>
    </location>
</feature>
<feature type="transmembrane region" description="Helical" evidence="13">
    <location>
        <begin position="317"/>
        <end position="339"/>
    </location>
</feature>
<evidence type="ECO:0000313" key="16">
    <source>
        <dbReference type="Proteomes" id="UP000253529"/>
    </source>
</evidence>
<keyword evidence="7 13" id="KW-0812">Transmembrane</keyword>
<dbReference type="GO" id="GO:0015099">
    <property type="term" value="F:nickel cation transmembrane transporter activity"/>
    <property type="evidence" value="ECO:0007669"/>
    <property type="project" value="UniProtKB-UniRule"/>
</dbReference>
<evidence type="ECO:0000313" key="15">
    <source>
        <dbReference type="EMBL" id="RBP17304.1"/>
    </source>
</evidence>
<dbReference type="Pfam" id="PF03824">
    <property type="entry name" value="NicO"/>
    <property type="match status" value="1"/>
</dbReference>
<name>A0A366FRK0_9HYPH</name>
<comment type="function">
    <text evidence="1">Efflux system for nickel and cobalt.</text>
</comment>
<feature type="transmembrane region" description="Helical" evidence="13">
    <location>
        <begin position="248"/>
        <end position="268"/>
    </location>
</feature>
<dbReference type="EMBL" id="QNRK01000003">
    <property type="protein sequence ID" value="RBP17304.1"/>
    <property type="molecule type" value="Genomic_DNA"/>
</dbReference>
<evidence type="ECO:0000256" key="12">
    <source>
        <dbReference type="ARBA" id="ARBA00023285"/>
    </source>
</evidence>
<keyword evidence="5" id="KW-1003">Cell membrane</keyword>
<dbReference type="GO" id="GO:0032025">
    <property type="term" value="P:response to cobalt ion"/>
    <property type="evidence" value="ECO:0007669"/>
    <property type="project" value="TreeGrafter"/>
</dbReference>
<keyword evidence="9" id="KW-0406">Ion transport</keyword>
<evidence type="ECO:0000256" key="13">
    <source>
        <dbReference type="RuleBase" id="RU362101"/>
    </source>
</evidence>
<feature type="transmembrane region" description="Helical" evidence="13">
    <location>
        <begin position="74"/>
        <end position="94"/>
    </location>
</feature>
<evidence type="ECO:0000256" key="4">
    <source>
        <dbReference type="ARBA" id="ARBA00022448"/>
    </source>
</evidence>
<feature type="chain" id="PRO_5016619588" description="Nickel/cobalt efflux system" evidence="14">
    <location>
        <begin position="24"/>
        <end position="345"/>
    </location>
</feature>
<keyword evidence="16" id="KW-1185">Reference proteome</keyword>
<comment type="subcellular location">
    <subcellularLocation>
        <location evidence="2 13">Cell membrane</location>
        <topology evidence="2 13">Multi-pass membrane protein</topology>
    </subcellularLocation>
</comment>
<reference evidence="15 16" key="1">
    <citation type="submission" date="2018-06" db="EMBL/GenBank/DDBJ databases">
        <title>Genomic Encyclopedia of Type Strains, Phase IV (KMG-IV): sequencing the most valuable type-strain genomes for metagenomic binning, comparative biology and taxonomic classification.</title>
        <authorList>
            <person name="Goeker M."/>
        </authorList>
    </citation>
    <scope>NUCLEOTIDE SEQUENCE [LARGE SCALE GENOMIC DNA]</scope>
    <source>
        <strain evidence="15 16">DSM 24875</strain>
    </source>
</reference>
<protein>
    <recommendedName>
        <fullName evidence="13">Nickel/cobalt efflux system</fullName>
    </recommendedName>
</protein>
<evidence type="ECO:0000256" key="10">
    <source>
        <dbReference type="ARBA" id="ARBA00023112"/>
    </source>
</evidence>
<dbReference type="PANTHER" id="PTHR40659">
    <property type="entry name" value="NICKEL/COBALT EFFLUX SYSTEM RCNA"/>
    <property type="match status" value="1"/>
</dbReference>
<evidence type="ECO:0000256" key="11">
    <source>
        <dbReference type="ARBA" id="ARBA00023136"/>
    </source>
</evidence>
<keyword evidence="10" id="KW-0921">Nickel transport</keyword>
<dbReference type="OrthoDB" id="9812956at2"/>
<gene>
    <name evidence="15" type="ORF">DFR50_103191</name>
</gene>
<evidence type="ECO:0000256" key="1">
    <source>
        <dbReference type="ARBA" id="ARBA00002510"/>
    </source>
</evidence>
<feature type="transmembrane region" description="Helical" evidence="13">
    <location>
        <begin position="115"/>
        <end position="141"/>
    </location>
</feature>
<evidence type="ECO:0000256" key="3">
    <source>
        <dbReference type="ARBA" id="ARBA00022426"/>
    </source>
</evidence>
<dbReference type="AlphaFoldDB" id="A0A366FRK0"/>
<sequence>MTKALTTLARALAALLLAPAAAAAQIAHRPFAVGGGEGGGGAEGGVTGFVIAAQSRLTHLMAEQVHALHSDPSAFWGLAALGLGYGVFHAAGPGHGKALIASYMMANESALRRGVVMAFLAALLQAIVAILLVGAAALIVHATASQMNAAADWLSVASSAGVAAIGLWLCWRKGGALVAALRERFERREALAAAPVFAGIAWEARPRALSAAAPYRAAEPGAAADLCCAPDAAAISGPLTWREAAGTVIAAGSRPCSGAILMLVFALAQGVFPAGIAATFAMALGVAVTTASLAAMASAAKAVAMRFASGEDSRAALVARAFEFAASLAVLAFGLLLLIGARGGA</sequence>
<keyword evidence="14" id="KW-0732">Signal</keyword>
<accession>A0A366FRK0</accession>
<dbReference type="GO" id="GO:0010045">
    <property type="term" value="P:response to nickel cation"/>
    <property type="evidence" value="ECO:0007669"/>
    <property type="project" value="TreeGrafter"/>
</dbReference>
<comment type="caution">
    <text evidence="15">The sequence shown here is derived from an EMBL/GenBank/DDBJ whole genome shotgun (WGS) entry which is preliminary data.</text>
</comment>
<keyword evidence="4 13" id="KW-0813">Transport</keyword>
<evidence type="ECO:0000256" key="5">
    <source>
        <dbReference type="ARBA" id="ARBA00022475"/>
    </source>
</evidence>
<evidence type="ECO:0000256" key="2">
    <source>
        <dbReference type="ARBA" id="ARBA00004651"/>
    </source>
</evidence>
<evidence type="ECO:0000256" key="7">
    <source>
        <dbReference type="ARBA" id="ARBA00022692"/>
    </source>
</evidence>
<keyword evidence="11 13" id="KW-0472">Membrane</keyword>
<dbReference type="GO" id="GO:0046583">
    <property type="term" value="F:monoatomic cation efflux transmembrane transporter activity"/>
    <property type="evidence" value="ECO:0007669"/>
    <property type="project" value="TreeGrafter"/>
</dbReference>
<dbReference type="InterPro" id="IPR011541">
    <property type="entry name" value="Ni/Co_transpt_high_affinity"/>
</dbReference>
<comment type="similarity">
    <text evidence="13">Belongs to the NiCoT transporter (TC 2.A.52) family.</text>
</comment>
<dbReference type="GO" id="GO:0005886">
    <property type="term" value="C:plasma membrane"/>
    <property type="evidence" value="ECO:0007669"/>
    <property type="project" value="UniProtKB-SubCell"/>
</dbReference>
<evidence type="ECO:0000256" key="14">
    <source>
        <dbReference type="SAM" id="SignalP"/>
    </source>
</evidence>
<dbReference type="Proteomes" id="UP000253529">
    <property type="component" value="Unassembled WGS sequence"/>
</dbReference>
<feature type="transmembrane region" description="Helical" evidence="13">
    <location>
        <begin position="153"/>
        <end position="171"/>
    </location>
</feature>
<keyword evidence="8 13" id="KW-1133">Transmembrane helix</keyword>